<dbReference type="AlphaFoldDB" id="A0A382NQZ7"/>
<sequence length="33" mass="3885">QLADLIRKLKTVKDIVSINRIHDQEMREAVTIH</sequence>
<protein>
    <submittedName>
        <fullName evidence="1">Uncharacterized protein</fullName>
    </submittedName>
</protein>
<evidence type="ECO:0000313" key="1">
    <source>
        <dbReference type="EMBL" id="SVC62152.1"/>
    </source>
</evidence>
<accession>A0A382NQZ7</accession>
<proteinExistence type="predicted"/>
<name>A0A382NQZ7_9ZZZZ</name>
<reference evidence="1" key="1">
    <citation type="submission" date="2018-05" db="EMBL/GenBank/DDBJ databases">
        <authorList>
            <person name="Lanie J.A."/>
            <person name="Ng W.-L."/>
            <person name="Kazmierczak K.M."/>
            <person name="Andrzejewski T.M."/>
            <person name="Davidsen T.M."/>
            <person name="Wayne K.J."/>
            <person name="Tettelin H."/>
            <person name="Glass J.I."/>
            <person name="Rusch D."/>
            <person name="Podicherti R."/>
            <person name="Tsui H.-C.T."/>
            <person name="Winkler M.E."/>
        </authorList>
    </citation>
    <scope>NUCLEOTIDE SEQUENCE</scope>
</reference>
<organism evidence="1">
    <name type="scientific">marine metagenome</name>
    <dbReference type="NCBI Taxonomy" id="408172"/>
    <lineage>
        <taxon>unclassified sequences</taxon>
        <taxon>metagenomes</taxon>
        <taxon>ecological metagenomes</taxon>
    </lineage>
</organism>
<feature type="non-terminal residue" evidence="1">
    <location>
        <position position="1"/>
    </location>
</feature>
<gene>
    <name evidence="1" type="ORF">METZ01_LOCUS315006</name>
</gene>
<dbReference type="EMBL" id="UINC01101384">
    <property type="protein sequence ID" value="SVC62152.1"/>
    <property type="molecule type" value="Genomic_DNA"/>
</dbReference>